<evidence type="ECO:0000256" key="1">
    <source>
        <dbReference type="ARBA" id="ARBA00010552"/>
    </source>
</evidence>
<dbReference type="Proteomes" id="UP000243719">
    <property type="component" value="Unassembled WGS sequence"/>
</dbReference>
<name>A0A1H2PU07_9BURK</name>
<dbReference type="InterPro" id="IPR019897">
    <property type="entry name" value="RidA_CS"/>
</dbReference>
<proteinExistence type="inferred from homology"/>
<protein>
    <submittedName>
        <fullName evidence="2">Reactive intermediate/imine deaminase</fullName>
    </submittedName>
</protein>
<dbReference type="CDD" id="cd00448">
    <property type="entry name" value="YjgF_YER057c_UK114_family"/>
    <property type="match status" value="1"/>
</dbReference>
<dbReference type="RefSeq" id="WP_091911733.1">
    <property type="nucleotide sequence ID" value="NZ_FNLO01000012.1"/>
</dbReference>
<dbReference type="PROSITE" id="PS01094">
    <property type="entry name" value="UPF0076"/>
    <property type="match status" value="1"/>
</dbReference>
<dbReference type="AlphaFoldDB" id="A0A1H2PU07"/>
<dbReference type="InterPro" id="IPR006175">
    <property type="entry name" value="YjgF/YER057c/UK114"/>
</dbReference>
<dbReference type="GO" id="GO:0005829">
    <property type="term" value="C:cytosol"/>
    <property type="evidence" value="ECO:0007669"/>
    <property type="project" value="TreeGrafter"/>
</dbReference>
<dbReference type="PANTHER" id="PTHR11803:SF58">
    <property type="entry name" value="PROTEIN HMF1-RELATED"/>
    <property type="match status" value="1"/>
</dbReference>
<reference evidence="3" key="1">
    <citation type="submission" date="2016-09" db="EMBL/GenBank/DDBJ databases">
        <authorList>
            <person name="Varghese N."/>
            <person name="Submissions S."/>
        </authorList>
    </citation>
    <scope>NUCLEOTIDE SEQUENCE [LARGE SCALE GENOMIC DNA]</scope>
    <source>
        <strain evidence="3">JS23</strain>
    </source>
</reference>
<comment type="similarity">
    <text evidence="1">Belongs to the RutC family.</text>
</comment>
<keyword evidence="3" id="KW-1185">Reference proteome</keyword>
<organism evidence="2 3">
    <name type="scientific">Chitinasiproducens palmae</name>
    <dbReference type="NCBI Taxonomy" id="1770053"/>
    <lineage>
        <taxon>Bacteria</taxon>
        <taxon>Pseudomonadati</taxon>
        <taxon>Pseudomonadota</taxon>
        <taxon>Betaproteobacteria</taxon>
        <taxon>Burkholderiales</taxon>
        <taxon>Burkholderiaceae</taxon>
        <taxon>Chitinasiproducens</taxon>
    </lineage>
</organism>
<dbReference type="OrthoDB" id="9803101at2"/>
<evidence type="ECO:0000313" key="3">
    <source>
        <dbReference type="Proteomes" id="UP000243719"/>
    </source>
</evidence>
<dbReference type="GO" id="GO:0019239">
    <property type="term" value="F:deaminase activity"/>
    <property type="evidence" value="ECO:0007669"/>
    <property type="project" value="TreeGrafter"/>
</dbReference>
<dbReference type="SUPFAM" id="SSF55298">
    <property type="entry name" value="YjgF-like"/>
    <property type="match status" value="1"/>
</dbReference>
<dbReference type="STRING" id="1770053.SAMN05216551_112143"/>
<accession>A0A1H2PU07</accession>
<dbReference type="Pfam" id="PF01042">
    <property type="entry name" value="Ribonuc_L-PSP"/>
    <property type="match status" value="1"/>
</dbReference>
<dbReference type="InterPro" id="IPR035959">
    <property type="entry name" value="RutC-like_sf"/>
</dbReference>
<gene>
    <name evidence="2" type="ORF">SAMN05216551_112143</name>
</gene>
<sequence>MAGDAPPQLPAHPAVAGLSGPGGHYSHVTVANGFVFISGQLPITADGVRLAESAFPQQVAQVLGNLQHALDAAGSGIDRLVQVRVYLDDIANWPMFDEIYARWAGSAKPSRAVVPTGPLHFGLKIEIEAVAVR</sequence>
<dbReference type="EMBL" id="FNLO01000012">
    <property type="protein sequence ID" value="SDV50630.1"/>
    <property type="molecule type" value="Genomic_DNA"/>
</dbReference>
<dbReference type="PANTHER" id="PTHR11803">
    <property type="entry name" value="2-IMINOBUTANOATE/2-IMINOPROPANOATE DEAMINASE RIDA"/>
    <property type="match status" value="1"/>
</dbReference>
<dbReference type="Gene3D" id="3.30.1330.40">
    <property type="entry name" value="RutC-like"/>
    <property type="match status" value="1"/>
</dbReference>
<evidence type="ECO:0000313" key="2">
    <source>
        <dbReference type="EMBL" id="SDV50630.1"/>
    </source>
</evidence>